<dbReference type="RefSeq" id="WP_072788216.1">
    <property type="nucleotide sequence ID" value="NZ_FQUL01000003.1"/>
</dbReference>
<evidence type="ECO:0000256" key="8">
    <source>
        <dbReference type="ARBA" id="ARBA00022840"/>
    </source>
</evidence>
<organism evidence="12 13">
    <name type="scientific">Ferrithrix thermotolerans DSM 19514</name>
    <dbReference type="NCBI Taxonomy" id="1121881"/>
    <lineage>
        <taxon>Bacteria</taxon>
        <taxon>Bacillati</taxon>
        <taxon>Actinomycetota</taxon>
        <taxon>Acidimicrobiia</taxon>
        <taxon>Acidimicrobiales</taxon>
        <taxon>Acidimicrobiaceae</taxon>
        <taxon>Ferrithrix</taxon>
    </lineage>
</organism>
<evidence type="ECO:0000256" key="6">
    <source>
        <dbReference type="ARBA" id="ARBA00022723"/>
    </source>
</evidence>
<keyword evidence="7" id="KW-0547">Nucleotide-binding</keyword>
<dbReference type="OrthoDB" id="9800307at2"/>
<dbReference type="GO" id="GO:0005737">
    <property type="term" value="C:cytoplasm"/>
    <property type="evidence" value="ECO:0007669"/>
    <property type="project" value="UniProtKB-SubCell"/>
</dbReference>
<keyword evidence="5" id="KW-0819">tRNA processing</keyword>
<proteinExistence type="inferred from homology"/>
<protein>
    <recommendedName>
        <fullName evidence="3">tRNA threonylcarbamoyladenosine biosynthesis protein TsaE</fullName>
    </recommendedName>
    <alternativeName>
        <fullName evidence="11">t(6)A37 threonylcarbamoyladenosine biosynthesis protein TsaE</fullName>
    </alternativeName>
</protein>
<dbReference type="EMBL" id="FQUL01000003">
    <property type="protein sequence ID" value="SHE36072.1"/>
    <property type="molecule type" value="Genomic_DNA"/>
</dbReference>
<dbReference type="GO" id="GO:0005524">
    <property type="term" value="F:ATP binding"/>
    <property type="evidence" value="ECO:0007669"/>
    <property type="project" value="UniProtKB-KW"/>
</dbReference>
<evidence type="ECO:0000256" key="9">
    <source>
        <dbReference type="ARBA" id="ARBA00022842"/>
    </source>
</evidence>
<dbReference type="InterPro" id="IPR003442">
    <property type="entry name" value="T6A_TsaE"/>
</dbReference>
<dbReference type="Proteomes" id="UP000184295">
    <property type="component" value="Unassembled WGS sequence"/>
</dbReference>
<evidence type="ECO:0000313" key="13">
    <source>
        <dbReference type="Proteomes" id="UP000184295"/>
    </source>
</evidence>
<evidence type="ECO:0000256" key="10">
    <source>
        <dbReference type="ARBA" id="ARBA00024908"/>
    </source>
</evidence>
<dbReference type="InterPro" id="IPR027417">
    <property type="entry name" value="P-loop_NTPase"/>
</dbReference>
<dbReference type="Gene3D" id="3.40.50.300">
    <property type="entry name" value="P-loop containing nucleotide triphosphate hydrolases"/>
    <property type="match status" value="1"/>
</dbReference>
<dbReference type="NCBIfam" id="TIGR00150">
    <property type="entry name" value="T6A_YjeE"/>
    <property type="match status" value="1"/>
</dbReference>
<evidence type="ECO:0000256" key="7">
    <source>
        <dbReference type="ARBA" id="ARBA00022741"/>
    </source>
</evidence>
<dbReference type="Pfam" id="PF02367">
    <property type="entry name" value="TsaE"/>
    <property type="match status" value="1"/>
</dbReference>
<keyword evidence="8" id="KW-0067">ATP-binding</keyword>
<evidence type="ECO:0000313" key="12">
    <source>
        <dbReference type="EMBL" id="SHE36072.1"/>
    </source>
</evidence>
<comment type="subcellular location">
    <subcellularLocation>
        <location evidence="1">Cytoplasm</location>
    </subcellularLocation>
</comment>
<reference evidence="13" key="1">
    <citation type="submission" date="2016-11" db="EMBL/GenBank/DDBJ databases">
        <authorList>
            <person name="Varghese N."/>
            <person name="Submissions S."/>
        </authorList>
    </citation>
    <scope>NUCLEOTIDE SEQUENCE [LARGE SCALE GENOMIC DNA]</scope>
    <source>
        <strain evidence="13">DSM 19514</strain>
    </source>
</reference>
<dbReference type="AlphaFoldDB" id="A0A1M4SV44"/>
<dbReference type="SUPFAM" id="SSF52540">
    <property type="entry name" value="P-loop containing nucleoside triphosphate hydrolases"/>
    <property type="match status" value="1"/>
</dbReference>
<evidence type="ECO:0000256" key="11">
    <source>
        <dbReference type="ARBA" id="ARBA00032441"/>
    </source>
</evidence>
<evidence type="ECO:0000256" key="5">
    <source>
        <dbReference type="ARBA" id="ARBA00022694"/>
    </source>
</evidence>
<dbReference type="GO" id="GO:0046872">
    <property type="term" value="F:metal ion binding"/>
    <property type="evidence" value="ECO:0007669"/>
    <property type="project" value="UniProtKB-KW"/>
</dbReference>
<gene>
    <name evidence="12" type="ORF">SAMN02745225_00399</name>
</gene>
<dbReference type="PANTHER" id="PTHR33540:SF2">
    <property type="entry name" value="TRNA THREONYLCARBAMOYLADENOSINE BIOSYNTHESIS PROTEIN TSAE"/>
    <property type="match status" value="1"/>
</dbReference>
<evidence type="ECO:0000256" key="1">
    <source>
        <dbReference type="ARBA" id="ARBA00004496"/>
    </source>
</evidence>
<accession>A0A1M4SV44</accession>
<evidence type="ECO:0000256" key="2">
    <source>
        <dbReference type="ARBA" id="ARBA00007599"/>
    </source>
</evidence>
<sequence>MPISIEVNSAQEMTALGFAVGRDIPSPSILLLRGGMGAGKTTFVQGLARALGVSRVVTSPTFLTAREYKATCGKFIHCDLYRIEDPMYLEELGVLDEAEKGAVVAIEWPKDIDLEGIDLISYDLTISQGVSELHRVVTFSNLGNLACFPTVAGLLETNEGVRCS</sequence>
<evidence type="ECO:0000256" key="3">
    <source>
        <dbReference type="ARBA" id="ARBA00019010"/>
    </source>
</evidence>
<keyword evidence="9" id="KW-0460">Magnesium</keyword>
<dbReference type="PANTHER" id="PTHR33540">
    <property type="entry name" value="TRNA THREONYLCARBAMOYLADENOSINE BIOSYNTHESIS PROTEIN TSAE"/>
    <property type="match status" value="1"/>
</dbReference>
<keyword evidence="6" id="KW-0479">Metal-binding</keyword>
<dbReference type="GO" id="GO:0002949">
    <property type="term" value="P:tRNA threonylcarbamoyladenosine modification"/>
    <property type="evidence" value="ECO:0007669"/>
    <property type="project" value="InterPro"/>
</dbReference>
<comment type="function">
    <text evidence="10">Required for the formation of a threonylcarbamoyl group on adenosine at position 37 (t(6)A37) in tRNAs that read codons beginning with adenine. Is involved in the transfer of the threonylcarbamoyl moiety of threonylcarbamoyl-AMP (TC-AMP) to the N6 group of A37, together with TsaD and TsaB. TsaE seems to play an indirect role in the t(6)A biosynthesis pathway, possibly in regulating the core enzymatic function of TsaD.</text>
</comment>
<evidence type="ECO:0000256" key="4">
    <source>
        <dbReference type="ARBA" id="ARBA00022490"/>
    </source>
</evidence>
<dbReference type="STRING" id="1121881.SAMN02745225_00399"/>
<keyword evidence="4" id="KW-0963">Cytoplasm</keyword>
<keyword evidence="13" id="KW-1185">Reference proteome</keyword>
<name>A0A1M4SV44_9ACTN</name>
<comment type="similarity">
    <text evidence="2">Belongs to the TsaE family.</text>
</comment>